<proteinExistence type="predicted"/>
<keyword evidence="1" id="KW-0812">Transmembrane</keyword>
<feature type="transmembrane region" description="Helical" evidence="1">
    <location>
        <begin position="17"/>
        <end position="34"/>
    </location>
</feature>
<keyword evidence="1" id="KW-1133">Transmembrane helix</keyword>
<keyword evidence="1" id="KW-0472">Membrane</keyword>
<accession>A0A381XRG1</accession>
<evidence type="ECO:0000256" key="1">
    <source>
        <dbReference type="SAM" id="Phobius"/>
    </source>
</evidence>
<dbReference type="AlphaFoldDB" id="A0A381XRG1"/>
<sequence>MTLIKEYVCRTKIMKRILNFVILTGIVTLGFVFAETPDWSVNPSDYEHTASMTGILLFEGMLSDDPSDMVAAFVGDECRGVDAQGIYYPPSGQWIWGITLYANQEGEDFTFKGYDASANGVYDYSNFSYTFISDDIVGSAEDPVEWAFTTTDLPDWSVNPSDYEHTASMTGILLFEGMLSDDPSDMVAAFVGDECRGVDAQGIYYPPSGQWIWGITLYANQEGEDFTFKGY</sequence>
<organism evidence="2">
    <name type="scientific">marine metagenome</name>
    <dbReference type="NCBI Taxonomy" id="408172"/>
    <lineage>
        <taxon>unclassified sequences</taxon>
        <taxon>metagenomes</taxon>
        <taxon>ecological metagenomes</taxon>
    </lineage>
</organism>
<evidence type="ECO:0000313" key="2">
    <source>
        <dbReference type="EMBL" id="SVA66833.1"/>
    </source>
</evidence>
<feature type="non-terminal residue" evidence="2">
    <location>
        <position position="1"/>
    </location>
</feature>
<dbReference type="EMBL" id="UINC01015965">
    <property type="protein sequence ID" value="SVA66833.1"/>
    <property type="molecule type" value="Genomic_DNA"/>
</dbReference>
<name>A0A381XRG1_9ZZZZ</name>
<feature type="non-terminal residue" evidence="2">
    <location>
        <position position="231"/>
    </location>
</feature>
<reference evidence="2" key="1">
    <citation type="submission" date="2018-05" db="EMBL/GenBank/DDBJ databases">
        <authorList>
            <person name="Lanie J.A."/>
            <person name="Ng W.-L."/>
            <person name="Kazmierczak K.M."/>
            <person name="Andrzejewski T.M."/>
            <person name="Davidsen T.M."/>
            <person name="Wayne K.J."/>
            <person name="Tettelin H."/>
            <person name="Glass J.I."/>
            <person name="Rusch D."/>
            <person name="Podicherti R."/>
            <person name="Tsui H.-C.T."/>
            <person name="Winkler M.E."/>
        </authorList>
    </citation>
    <scope>NUCLEOTIDE SEQUENCE</scope>
</reference>
<gene>
    <name evidence="2" type="ORF">METZ01_LOCUS119687</name>
</gene>
<protein>
    <submittedName>
        <fullName evidence="2">Uncharacterized protein</fullName>
    </submittedName>
</protein>